<gene>
    <name evidence="2" type="ORF">ACFYXQ_33505</name>
</gene>
<dbReference type="Proteomes" id="UP001601992">
    <property type="component" value="Unassembled WGS sequence"/>
</dbReference>
<dbReference type="SUPFAM" id="SSF53474">
    <property type="entry name" value="alpha/beta-Hydrolases"/>
    <property type="match status" value="1"/>
</dbReference>
<organism evidence="2 3">
    <name type="scientific">Nocardia jiangxiensis</name>
    <dbReference type="NCBI Taxonomy" id="282685"/>
    <lineage>
        <taxon>Bacteria</taxon>
        <taxon>Bacillati</taxon>
        <taxon>Actinomycetota</taxon>
        <taxon>Actinomycetes</taxon>
        <taxon>Mycobacteriales</taxon>
        <taxon>Nocardiaceae</taxon>
        <taxon>Nocardia</taxon>
    </lineage>
</organism>
<comment type="caution">
    <text evidence="2">The sequence shown here is derived from an EMBL/GenBank/DDBJ whole genome shotgun (WGS) entry which is preliminary data.</text>
</comment>
<feature type="domain" description="AB hydrolase-1" evidence="1">
    <location>
        <begin position="2"/>
        <end position="98"/>
    </location>
</feature>
<dbReference type="EMBL" id="JBIAQY010000014">
    <property type="protein sequence ID" value="MFF3572697.1"/>
    <property type="molecule type" value="Genomic_DNA"/>
</dbReference>
<dbReference type="PANTHER" id="PTHR37574">
    <property type="entry name" value="LIPASE B"/>
    <property type="match status" value="1"/>
</dbReference>
<evidence type="ECO:0000259" key="1">
    <source>
        <dbReference type="Pfam" id="PF12697"/>
    </source>
</evidence>
<dbReference type="InterPro" id="IPR000073">
    <property type="entry name" value="AB_hydrolase_1"/>
</dbReference>
<name>A0ABW6S8W0_9NOCA</name>
<dbReference type="Pfam" id="PF12697">
    <property type="entry name" value="Abhydrolase_6"/>
    <property type="match status" value="1"/>
</dbReference>
<dbReference type="InterPro" id="IPR029058">
    <property type="entry name" value="AB_hydrolase_fold"/>
</dbReference>
<keyword evidence="3" id="KW-1185">Reference proteome</keyword>
<evidence type="ECO:0000313" key="3">
    <source>
        <dbReference type="Proteomes" id="UP001601992"/>
    </source>
</evidence>
<evidence type="ECO:0000313" key="2">
    <source>
        <dbReference type="EMBL" id="MFF3572697.1"/>
    </source>
</evidence>
<dbReference type="GO" id="GO:0016787">
    <property type="term" value="F:hydrolase activity"/>
    <property type="evidence" value="ECO:0007669"/>
    <property type="project" value="UniProtKB-KW"/>
</dbReference>
<reference evidence="2 3" key="1">
    <citation type="submission" date="2024-10" db="EMBL/GenBank/DDBJ databases">
        <title>The Natural Products Discovery Center: Release of the First 8490 Sequenced Strains for Exploring Actinobacteria Biosynthetic Diversity.</title>
        <authorList>
            <person name="Kalkreuter E."/>
            <person name="Kautsar S.A."/>
            <person name="Yang D."/>
            <person name="Bader C.D."/>
            <person name="Teijaro C.N."/>
            <person name="Fluegel L."/>
            <person name="Davis C.M."/>
            <person name="Simpson J.R."/>
            <person name="Lauterbach L."/>
            <person name="Steele A.D."/>
            <person name="Gui C."/>
            <person name="Meng S."/>
            <person name="Li G."/>
            <person name="Viehrig K."/>
            <person name="Ye F."/>
            <person name="Su P."/>
            <person name="Kiefer A.F."/>
            <person name="Nichols A."/>
            <person name="Cepeda A.J."/>
            <person name="Yan W."/>
            <person name="Fan B."/>
            <person name="Jiang Y."/>
            <person name="Adhikari A."/>
            <person name="Zheng C.-J."/>
            <person name="Schuster L."/>
            <person name="Cowan T.M."/>
            <person name="Smanski M.J."/>
            <person name="Chevrette M.G."/>
            <person name="De Carvalho L.P.S."/>
            <person name="Shen B."/>
        </authorList>
    </citation>
    <scope>NUCLEOTIDE SEQUENCE [LARGE SCALE GENOMIC DNA]</scope>
    <source>
        <strain evidence="2 3">NPDC002593</strain>
    </source>
</reference>
<dbReference type="PANTHER" id="PTHR37574:SF1">
    <property type="entry name" value="LIPASE B"/>
    <property type="match status" value="1"/>
</dbReference>
<dbReference type="RefSeq" id="WP_281033121.1">
    <property type="nucleotide sequence ID" value="NZ_JBIAQY010000014.1"/>
</dbReference>
<protein>
    <submittedName>
        <fullName evidence="2">Alpha/beta fold hydrolase</fullName>
    </submittedName>
</protein>
<accession>A0ABW6S8W0</accession>
<sequence length="108" mass="10991">MLLIPGTGGTPAEVWSWNYARALPSAGYGVCTVALPDRALGSFATSAEYAAYAALYAHRVSGRPIAVLGHSQGGVMAFRIAKFWPQVADVASDVIGLAAPLGGTALAG</sequence>
<proteinExistence type="predicted"/>
<dbReference type="Gene3D" id="3.40.50.1820">
    <property type="entry name" value="alpha/beta hydrolase"/>
    <property type="match status" value="1"/>
</dbReference>
<keyword evidence="2" id="KW-0378">Hydrolase</keyword>
<dbReference type="InterPro" id="IPR053228">
    <property type="entry name" value="Stereospecific_Lipase"/>
</dbReference>